<proteinExistence type="predicted"/>
<reference evidence="1 2" key="1">
    <citation type="journal article" date="2013" name="Curr. Biol.">
        <title>Shared signatures of parasitism and phylogenomics unite Cryptomycota and microsporidia.</title>
        <authorList>
            <person name="James T.Y."/>
            <person name="Pelin A."/>
            <person name="Bonen L."/>
            <person name="Ahrendt S."/>
            <person name="Sain D."/>
            <person name="Corradi N."/>
            <person name="Stajich J.E."/>
        </authorList>
    </citation>
    <scope>NUCLEOTIDE SEQUENCE [LARGE SCALE GENOMIC DNA]</scope>
    <source>
        <strain evidence="1 2">CSF55</strain>
    </source>
</reference>
<dbReference type="EMBL" id="KE560476">
    <property type="protein sequence ID" value="EPZ36706.1"/>
    <property type="molecule type" value="Genomic_DNA"/>
</dbReference>
<protein>
    <submittedName>
        <fullName evidence="1">Uncharacterized protein</fullName>
    </submittedName>
</protein>
<accession>A0A075B4W8</accession>
<gene>
    <name evidence="1" type="ORF">O9G_005076</name>
</gene>
<name>A0A075B4W8_ROZAC</name>
<evidence type="ECO:0000313" key="1">
    <source>
        <dbReference type="EMBL" id="EPZ36706.1"/>
    </source>
</evidence>
<organism evidence="1 2">
    <name type="scientific">Rozella allomycis (strain CSF55)</name>
    <dbReference type="NCBI Taxonomy" id="988480"/>
    <lineage>
        <taxon>Eukaryota</taxon>
        <taxon>Fungi</taxon>
        <taxon>Fungi incertae sedis</taxon>
        <taxon>Cryptomycota</taxon>
        <taxon>Cryptomycota incertae sedis</taxon>
        <taxon>Rozella</taxon>
    </lineage>
</organism>
<dbReference type="Proteomes" id="UP000030755">
    <property type="component" value="Unassembled WGS sequence"/>
</dbReference>
<dbReference type="AlphaFoldDB" id="A0A075B4W8"/>
<evidence type="ECO:0000313" key="2">
    <source>
        <dbReference type="Proteomes" id="UP000030755"/>
    </source>
</evidence>
<keyword evidence="2" id="KW-1185">Reference proteome</keyword>
<dbReference type="HOGENOM" id="CLU_956952_0_0_1"/>
<sequence>MFQVACMRKANREALLTKKIGFKPKINPQILKTLAAHYHSNVSICDRGVFNIKTWEADKRDVVLWAGNQYQNFGITKSELQRRIDDILKSGQEKTVLLIEKELQHFNDKMIKDCTNVCVPTFTAFAHFGDYVTYRHIDMGHNFAWFLPTKVKVAKIWLFWKRITKFNTKFSSYTCDEAELLSYFKYKDKPQVYVQLPGTVMTFKPFVPHCVVTVFEKKGAAILVGPNFAYQNDYENIEKYIKMGSGFGKGSKDAYEAVEYYIDYFSKSSNNRCNVEKWRSLKKKYKTKAAK</sequence>